<dbReference type="PANTHER" id="PTHR11220:SF58">
    <property type="entry name" value="SOUL HEME-BINDING FAMILY PROTEIN"/>
    <property type="match status" value="1"/>
</dbReference>
<dbReference type="EMBL" id="HBHW01032372">
    <property type="protein sequence ID" value="CAE0056879.1"/>
    <property type="molecule type" value="Transcribed_RNA"/>
</dbReference>
<dbReference type="AlphaFoldDB" id="A0A7S3A0M1"/>
<reference evidence="3" key="1">
    <citation type="submission" date="2021-01" db="EMBL/GenBank/DDBJ databases">
        <authorList>
            <person name="Corre E."/>
            <person name="Pelletier E."/>
            <person name="Niang G."/>
            <person name="Scheremetjew M."/>
            <person name="Finn R."/>
            <person name="Kale V."/>
            <person name="Holt S."/>
            <person name="Cochrane G."/>
            <person name="Meng A."/>
            <person name="Brown T."/>
            <person name="Cohen L."/>
        </authorList>
    </citation>
    <scope>NUCLEOTIDE SEQUENCE</scope>
    <source>
        <strain evidence="3">CCMP 769</strain>
    </source>
</reference>
<feature type="coiled-coil region" evidence="2">
    <location>
        <begin position="214"/>
        <end position="241"/>
    </location>
</feature>
<dbReference type="Pfam" id="PF04832">
    <property type="entry name" value="SOUL"/>
    <property type="match status" value="2"/>
</dbReference>
<comment type="similarity">
    <text evidence="1">Belongs to the HEBP family.</text>
</comment>
<evidence type="ECO:0000256" key="1">
    <source>
        <dbReference type="ARBA" id="ARBA00009817"/>
    </source>
</evidence>
<evidence type="ECO:0000256" key="2">
    <source>
        <dbReference type="SAM" id="Coils"/>
    </source>
</evidence>
<proteinExistence type="inferred from homology"/>
<dbReference type="InterPro" id="IPR006917">
    <property type="entry name" value="SOUL_heme-bd"/>
</dbReference>
<gene>
    <name evidence="3" type="ORF">RMAR00112_LOCUS24925</name>
</gene>
<dbReference type="PANTHER" id="PTHR11220">
    <property type="entry name" value="HEME-BINDING PROTEIN-RELATED"/>
    <property type="match status" value="1"/>
</dbReference>
<accession>A0A7S3A0M1</accession>
<protein>
    <recommendedName>
        <fullName evidence="4">SOUL heme-binding protein</fullName>
    </recommendedName>
</protein>
<dbReference type="InterPro" id="IPR011256">
    <property type="entry name" value="Reg_factor_effector_dom_sf"/>
</dbReference>
<name>A0A7S3A0M1_9RHOD</name>
<keyword evidence="2" id="KW-0175">Coiled coil</keyword>
<organism evidence="3">
    <name type="scientific">Rhodosorus marinus</name>
    <dbReference type="NCBI Taxonomy" id="101924"/>
    <lineage>
        <taxon>Eukaryota</taxon>
        <taxon>Rhodophyta</taxon>
        <taxon>Stylonematophyceae</taxon>
        <taxon>Stylonematales</taxon>
        <taxon>Stylonemataceae</taxon>
        <taxon>Rhodosorus</taxon>
    </lineage>
</organism>
<sequence>MKIKTVLIGVGALVGLAFLVNKTSMGIVFGKIDVETPKHEVLKKENGIEIRRYPSQVAATVSASNLGDVKGKKFEGIAFGILARYIGVFSTPENVGKSGVDMTAPVLMEPSQDAKGEKIAMTGPVIMEAAERQSEKIAMTGPVLMTDKTERSAEEVDMTAPVLMDESKARTMSFLLPAKYTIETAPVPKDSRVQLSEMPERVEAVIVFSGNLSTESSRAKMEELKEKLEEMHIQADASKWTMAGYNPPFCLPFMKTNEVHIPVTL</sequence>
<dbReference type="Gene3D" id="3.20.80.10">
    <property type="entry name" value="Regulatory factor, effector binding domain"/>
    <property type="match status" value="2"/>
</dbReference>
<evidence type="ECO:0000313" key="3">
    <source>
        <dbReference type="EMBL" id="CAE0056879.1"/>
    </source>
</evidence>
<evidence type="ECO:0008006" key="4">
    <source>
        <dbReference type="Google" id="ProtNLM"/>
    </source>
</evidence>
<dbReference type="SUPFAM" id="SSF55136">
    <property type="entry name" value="Probable bacterial effector-binding domain"/>
    <property type="match status" value="2"/>
</dbReference>